<dbReference type="GO" id="GO:0002181">
    <property type="term" value="P:cytoplasmic translation"/>
    <property type="evidence" value="ECO:0007669"/>
    <property type="project" value="TreeGrafter"/>
</dbReference>
<dbReference type="InterPro" id="IPR038716">
    <property type="entry name" value="P1/P2_N_sf"/>
</dbReference>
<evidence type="ECO:0000256" key="4">
    <source>
        <dbReference type="SAM" id="MobiDB-lite"/>
    </source>
</evidence>
<evidence type="ECO:0000313" key="5">
    <source>
        <dbReference type="EMBL" id="CUV06225.1"/>
    </source>
</evidence>
<gene>
    <name evidence="5" type="ORF">CHUDEA5_2370</name>
</gene>
<dbReference type="PANTHER" id="PTHR45696">
    <property type="entry name" value="60S ACIDIC RIBOSOMAL PROTEIN P1"/>
    <property type="match status" value="1"/>
</dbReference>
<dbReference type="Gene3D" id="1.10.10.1410">
    <property type="match status" value="1"/>
</dbReference>
<evidence type="ECO:0008006" key="6">
    <source>
        <dbReference type="Google" id="ProtNLM"/>
    </source>
</evidence>
<protein>
    <recommendedName>
        <fullName evidence="6">60S acidic ribosomal protein P1</fullName>
    </recommendedName>
</protein>
<dbReference type="VEuPathDB" id="CryptoDB:GY17_00001423"/>
<reference evidence="5" key="1">
    <citation type="submission" date="2015-08" db="EMBL/GenBank/DDBJ databases">
        <authorList>
            <person name="Babu N.S."/>
            <person name="Beckwith C.J."/>
            <person name="Beseler K.G."/>
            <person name="Brison A."/>
            <person name="Carone J.V."/>
            <person name="Caskin T.P."/>
            <person name="Diamond M."/>
            <person name="Durham M.E."/>
            <person name="Foxe J.M."/>
            <person name="Go M."/>
            <person name="Henderson B.A."/>
            <person name="Jones I.B."/>
            <person name="McGettigan J.A."/>
            <person name="Micheletti S.J."/>
            <person name="Nasrallah M.E."/>
            <person name="Ortiz D."/>
            <person name="Piller C.R."/>
            <person name="Privatt S.R."/>
            <person name="Schneider S.L."/>
            <person name="Sharp S."/>
            <person name="Smith T.C."/>
            <person name="Stanton J.D."/>
            <person name="Ullery H.E."/>
            <person name="Wilson R.J."/>
            <person name="Serrano M.G."/>
            <person name="Buck G."/>
            <person name="Lee V."/>
            <person name="Wang Y."/>
            <person name="Carvalho R."/>
            <person name="Voegtly L."/>
            <person name="Shi R."/>
            <person name="Duckworth R."/>
            <person name="Johnson A."/>
            <person name="Loviza R."/>
            <person name="Walstead R."/>
            <person name="Shah Z."/>
            <person name="Kiflezghi M."/>
            <person name="Wade K."/>
            <person name="Ball S.L."/>
            <person name="Bradley K.W."/>
            <person name="Asai D.J."/>
            <person name="Bowman C.A."/>
            <person name="Russell D.A."/>
            <person name="Pope W.H."/>
            <person name="Jacobs-Sera D."/>
            <person name="Hendrix R.W."/>
            <person name="Hatfull G.F."/>
        </authorList>
    </citation>
    <scope>NUCLEOTIDE SEQUENCE [LARGE SCALE GENOMIC DNA]</scope>
</reference>
<proteinExistence type="inferred from homology"/>
<dbReference type="GO" id="GO:0030295">
    <property type="term" value="F:protein kinase activator activity"/>
    <property type="evidence" value="ECO:0007669"/>
    <property type="project" value="TreeGrafter"/>
</dbReference>
<comment type="similarity">
    <text evidence="1">Belongs to the eukaryotic ribosomal protein P1/P2 family.</text>
</comment>
<dbReference type="CDD" id="cd05831">
    <property type="entry name" value="Ribosomal_P1"/>
    <property type="match status" value="1"/>
</dbReference>
<keyword evidence="2" id="KW-0689">Ribosomal protein</keyword>
<dbReference type="Pfam" id="PF00428">
    <property type="entry name" value="Ribosomal_60s"/>
    <property type="match status" value="1"/>
</dbReference>
<dbReference type="GO" id="GO:0022625">
    <property type="term" value="C:cytosolic large ribosomal subunit"/>
    <property type="evidence" value="ECO:0007669"/>
    <property type="project" value="TreeGrafter"/>
</dbReference>
<dbReference type="VEuPathDB" id="CryptoDB:Chro.50141"/>
<accession>A0A0S4TFN3</accession>
<keyword evidence="3" id="KW-0687">Ribonucleoprotein</keyword>
<dbReference type="GO" id="GO:0043021">
    <property type="term" value="F:ribonucleoprotein complex binding"/>
    <property type="evidence" value="ECO:0007669"/>
    <property type="project" value="TreeGrafter"/>
</dbReference>
<evidence type="ECO:0000256" key="1">
    <source>
        <dbReference type="ARBA" id="ARBA00005436"/>
    </source>
</evidence>
<dbReference type="GO" id="GO:0003735">
    <property type="term" value="F:structural constituent of ribosome"/>
    <property type="evidence" value="ECO:0007669"/>
    <property type="project" value="InterPro"/>
</dbReference>
<dbReference type="HAMAP" id="MF_01478">
    <property type="entry name" value="Ribosomal_L12_arch"/>
    <property type="match status" value="1"/>
</dbReference>
<feature type="region of interest" description="Disordered" evidence="4">
    <location>
        <begin position="86"/>
        <end position="124"/>
    </location>
</feature>
<name>A0A0S4TFN3_CRYHO</name>
<organism evidence="5">
    <name type="scientific">Cryptosporidium hominis</name>
    <dbReference type="NCBI Taxonomy" id="237895"/>
    <lineage>
        <taxon>Eukaryota</taxon>
        <taxon>Sar</taxon>
        <taxon>Alveolata</taxon>
        <taxon>Apicomplexa</taxon>
        <taxon>Conoidasida</taxon>
        <taxon>Coccidia</taxon>
        <taxon>Eucoccidiorida</taxon>
        <taxon>Eimeriorina</taxon>
        <taxon>Cryptosporidiidae</taxon>
        <taxon>Cryptosporidium</taxon>
    </lineage>
</organism>
<dbReference type="OrthoDB" id="2194681at2759"/>
<sequence length="124" mass="12282">MAAVSMNELPQSQVQELICSYAALVLSDGGVPVTSENIKKIISAAGGSVEPYFPGLFAQALSTTNVSDIVAGCGAASVAVPVAGGAGAGAGAAQDSGASAAADDKKKKEEEEEEEGDLGFSLFD</sequence>
<dbReference type="EMBL" id="LN877951">
    <property type="protein sequence ID" value="CUV06225.1"/>
    <property type="molecule type" value="Genomic_DNA"/>
</dbReference>
<dbReference type="VEuPathDB" id="CryptoDB:ChTU502y2012_393g0075"/>
<feature type="compositionally biased region" description="Low complexity" evidence="4">
    <location>
        <begin position="91"/>
        <end position="101"/>
    </location>
</feature>
<evidence type="ECO:0000256" key="3">
    <source>
        <dbReference type="ARBA" id="ARBA00023274"/>
    </source>
</evidence>
<dbReference type="Proteomes" id="UP000199752">
    <property type="component" value="Chromosome 5"/>
</dbReference>
<evidence type="ECO:0000256" key="2">
    <source>
        <dbReference type="ARBA" id="ARBA00022980"/>
    </source>
</evidence>
<dbReference type="FunFam" id="1.10.10.1410:FF:000001">
    <property type="entry name" value="60S acidic ribosomal protein P1"/>
    <property type="match status" value="1"/>
</dbReference>
<dbReference type="GO" id="GO:0006414">
    <property type="term" value="P:translational elongation"/>
    <property type="evidence" value="ECO:0007669"/>
    <property type="project" value="InterPro"/>
</dbReference>
<dbReference type="InterPro" id="IPR027534">
    <property type="entry name" value="Ribosomal_P1/P2"/>
</dbReference>
<dbReference type="PANTHER" id="PTHR45696:SF10">
    <property type="entry name" value="LARGE RIBOSOMAL SUBUNIT PROTEIN P1"/>
    <property type="match status" value="1"/>
</dbReference>
<dbReference type="VEuPathDB" id="CryptoDB:CHUDEA5_2370"/>
<dbReference type="AlphaFoldDB" id="A0A0S4TFN3"/>